<keyword evidence="3" id="KW-1185">Reference proteome</keyword>
<name>A0ABN2DWG3_9ACTN</name>
<protein>
    <recommendedName>
        <fullName evidence="4">ABC-2 type transport system permease protein</fullName>
    </recommendedName>
</protein>
<dbReference type="EMBL" id="BAAAOS010000033">
    <property type="protein sequence ID" value="GAA1588810.1"/>
    <property type="molecule type" value="Genomic_DNA"/>
</dbReference>
<evidence type="ECO:0000256" key="1">
    <source>
        <dbReference type="SAM" id="Phobius"/>
    </source>
</evidence>
<dbReference type="RefSeq" id="WP_344217543.1">
    <property type="nucleotide sequence ID" value="NZ_BAAAOS010000033.1"/>
</dbReference>
<evidence type="ECO:0000313" key="3">
    <source>
        <dbReference type="Proteomes" id="UP001500393"/>
    </source>
</evidence>
<evidence type="ECO:0008006" key="4">
    <source>
        <dbReference type="Google" id="ProtNLM"/>
    </source>
</evidence>
<keyword evidence="1" id="KW-0812">Transmembrane</keyword>
<accession>A0ABN2DWG3</accession>
<comment type="caution">
    <text evidence="2">The sequence shown here is derived from an EMBL/GenBank/DDBJ whole genome shotgun (WGS) entry which is preliminary data.</text>
</comment>
<gene>
    <name evidence="2" type="ORF">GCM10009789_48050</name>
</gene>
<feature type="transmembrane region" description="Helical" evidence="1">
    <location>
        <begin position="62"/>
        <end position="83"/>
    </location>
</feature>
<feature type="transmembrane region" description="Helical" evidence="1">
    <location>
        <begin position="21"/>
        <end position="42"/>
    </location>
</feature>
<organism evidence="2 3">
    <name type="scientific">Kribbella sancticallisti</name>
    <dbReference type="NCBI Taxonomy" id="460087"/>
    <lineage>
        <taxon>Bacteria</taxon>
        <taxon>Bacillati</taxon>
        <taxon>Actinomycetota</taxon>
        <taxon>Actinomycetes</taxon>
        <taxon>Propionibacteriales</taxon>
        <taxon>Kribbellaceae</taxon>
        <taxon>Kribbella</taxon>
    </lineage>
</organism>
<reference evidence="2 3" key="1">
    <citation type="journal article" date="2019" name="Int. J. Syst. Evol. Microbiol.">
        <title>The Global Catalogue of Microorganisms (GCM) 10K type strain sequencing project: providing services to taxonomists for standard genome sequencing and annotation.</title>
        <authorList>
            <consortium name="The Broad Institute Genomics Platform"/>
            <consortium name="The Broad Institute Genome Sequencing Center for Infectious Disease"/>
            <person name="Wu L."/>
            <person name="Ma J."/>
        </authorList>
    </citation>
    <scope>NUCLEOTIDE SEQUENCE [LARGE SCALE GENOMIC DNA]</scope>
    <source>
        <strain evidence="2 3">JCM 14969</strain>
    </source>
</reference>
<dbReference type="Proteomes" id="UP001500393">
    <property type="component" value="Unassembled WGS sequence"/>
</dbReference>
<evidence type="ECO:0000313" key="2">
    <source>
        <dbReference type="EMBL" id="GAA1588810.1"/>
    </source>
</evidence>
<proteinExistence type="predicted"/>
<keyword evidence="1" id="KW-1133">Transmembrane helix</keyword>
<sequence length="117" mass="12741">MTLRNLLLSEWTKFRTIRSTVSSLWLTFLVSAGLTVAIGLRLRSTFGQTSASYQESFDPTEFSLGAVSLGQILVIAFGVLLVGTEYDSGTIRSAIAAVPHRLPHRSRRLPSSEPAST</sequence>
<keyword evidence="1" id="KW-0472">Membrane</keyword>